<protein>
    <submittedName>
        <fullName evidence="4">Lytic transglycosylase domain-containing protein</fullName>
    </submittedName>
</protein>
<dbReference type="AlphaFoldDB" id="A0A939GA81"/>
<reference evidence="4 5" key="1">
    <citation type="submission" date="2021-03" db="EMBL/GenBank/DDBJ databases">
        <title>Fibrella sp. HMF5036 genome sequencing and assembly.</title>
        <authorList>
            <person name="Kang H."/>
            <person name="Kim H."/>
            <person name="Bae S."/>
            <person name="Joh K."/>
        </authorList>
    </citation>
    <scope>NUCLEOTIDE SEQUENCE [LARGE SCALE GENOMIC DNA]</scope>
    <source>
        <strain evidence="4 5">HMF5036</strain>
    </source>
</reference>
<dbReference type="PANTHER" id="PTHR37423">
    <property type="entry name" value="SOLUBLE LYTIC MUREIN TRANSGLYCOSYLASE-RELATED"/>
    <property type="match status" value="1"/>
</dbReference>
<name>A0A939GA81_9BACT</name>
<sequence>MIKSVGFSALIALAKPAIATAPFEAHFELDTTRQAGNPLAISQKLSTPLLLNADTTRRFVPIYFCGEAVPIDNAYVSRQWMRNLMQCQAEREELYAIRKRAAVFFPIIDPILRRFNIPPDFRYIPLAESALINNCVSPKGASGYWQLMPETARELGLIVNDETDERYDLPKATVAVCRMLRDLYHELGSWTLVAAAYNGGLGHVQSRMFQQRQSNYFNLKLYHETSQYLYRVLAYKELLTNPQQYRLLLSSAVMGFLTKPLPNHLQPLPGTRRHAASAVAVGTDTELADIENIDPAWGPQTGDSFLDAPTLAEILLAGANYASILPAGDDHQPADLTNEQKGQPIPKLLGLMVLRFRRPRFLRQTPGTGSRPRHRWEWV</sequence>
<keyword evidence="2" id="KW-0732">Signal</keyword>
<feature type="signal peptide" evidence="2">
    <location>
        <begin position="1"/>
        <end position="19"/>
    </location>
</feature>
<dbReference type="EMBL" id="JAFMYU010000013">
    <property type="protein sequence ID" value="MBO0932643.1"/>
    <property type="molecule type" value="Genomic_DNA"/>
</dbReference>
<evidence type="ECO:0000256" key="2">
    <source>
        <dbReference type="SAM" id="SignalP"/>
    </source>
</evidence>
<feature type="chain" id="PRO_5037128705" evidence="2">
    <location>
        <begin position="20"/>
        <end position="379"/>
    </location>
</feature>
<organism evidence="4 5">
    <name type="scientific">Fibrella aquatilis</name>
    <dbReference type="NCBI Taxonomy" id="2817059"/>
    <lineage>
        <taxon>Bacteria</taxon>
        <taxon>Pseudomonadati</taxon>
        <taxon>Bacteroidota</taxon>
        <taxon>Cytophagia</taxon>
        <taxon>Cytophagales</taxon>
        <taxon>Spirosomataceae</taxon>
        <taxon>Fibrella</taxon>
    </lineage>
</organism>
<gene>
    <name evidence="4" type="ORF">J2I48_16660</name>
</gene>
<dbReference type="InterPro" id="IPR023346">
    <property type="entry name" value="Lysozyme-like_dom_sf"/>
</dbReference>
<proteinExistence type="inferred from homology"/>
<comment type="caution">
    <text evidence="4">The sequence shown here is derived from an EMBL/GenBank/DDBJ whole genome shotgun (WGS) entry which is preliminary data.</text>
</comment>
<comment type="similarity">
    <text evidence="1">Belongs to the transglycosylase Slt family.</text>
</comment>
<dbReference type="Proteomes" id="UP000664795">
    <property type="component" value="Unassembled WGS sequence"/>
</dbReference>
<keyword evidence="5" id="KW-1185">Reference proteome</keyword>
<feature type="domain" description="Transglycosylase SLT" evidence="3">
    <location>
        <begin position="121"/>
        <end position="215"/>
    </location>
</feature>
<dbReference type="RefSeq" id="WP_207336605.1">
    <property type="nucleotide sequence ID" value="NZ_JAFMYU010000013.1"/>
</dbReference>
<evidence type="ECO:0000313" key="4">
    <source>
        <dbReference type="EMBL" id="MBO0932643.1"/>
    </source>
</evidence>
<evidence type="ECO:0000313" key="5">
    <source>
        <dbReference type="Proteomes" id="UP000664795"/>
    </source>
</evidence>
<evidence type="ECO:0000259" key="3">
    <source>
        <dbReference type="Pfam" id="PF01464"/>
    </source>
</evidence>
<evidence type="ECO:0000256" key="1">
    <source>
        <dbReference type="ARBA" id="ARBA00007734"/>
    </source>
</evidence>
<dbReference type="CDD" id="cd16894">
    <property type="entry name" value="MltD-like"/>
    <property type="match status" value="1"/>
</dbReference>
<dbReference type="PANTHER" id="PTHR37423:SF2">
    <property type="entry name" value="MEMBRANE-BOUND LYTIC MUREIN TRANSGLYCOSYLASE C"/>
    <property type="match status" value="1"/>
</dbReference>
<dbReference type="Gene3D" id="1.10.530.10">
    <property type="match status" value="1"/>
</dbReference>
<accession>A0A939GA81</accession>
<dbReference type="SUPFAM" id="SSF53955">
    <property type="entry name" value="Lysozyme-like"/>
    <property type="match status" value="1"/>
</dbReference>
<dbReference type="InterPro" id="IPR008258">
    <property type="entry name" value="Transglycosylase_SLT_dom_1"/>
</dbReference>
<dbReference type="Pfam" id="PF01464">
    <property type="entry name" value="SLT"/>
    <property type="match status" value="1"/>
</dbReference>